<protein>
    <recommendedName>
        <fullName evidence="1">Phosphotyrosine protein phosphatase I domain-containing protein</fullName>
    </recommendedName>
</protein>
<dbReference type="SMART" id="SM00226">
    <property type="entry name" value="LMWPc"/>
    <property type="match status" value="1"/>
</dbReference>
<dbReference type="InterPro" id="IPR036196">
    <property type="entry name" value="Ptyr_pPase_sf"/>
</dbReference>
<dbReference type="PANTHER" id="PTHR11717:SF31">
    <property type="entry name" value="LOW MOLECULAR WEIGHT PROTEIN-TYROSINE-PHOSPHATASE ETP-RELATED"/>
    <property type="match status" value="1"/>
</dbReference>
<dbReference type="InterPro" id="IPR023485">
    <property type="entry name" value="Ptyr_pPase"/>
</dbReference>
<reference evidence="2 3" key="1">
    <citation type="submission" date="2016-05" db="EMBL/GenBank/DDBJ databases">
        <title>Draft genome sequence of a porcine commensal Rothia nasimurium.</title>
        <authorList>
            <person name="Gaiser R.A."/>
            <person name="Van Baarlen P."/>
            <person name="Wells J.M."/>
        </authorList>
    </citation>
    <scope>NUCLEOTIDE SEQUENCE [LARGE SCALE GENOMIC DNA]</scope>
    <source>
        <strain evidence="2 3">PT-32</strain>
    </source>
</reference>
<feature type="domain" description="Phosphotyrosine protein phosphatase I" evidence="1">
    <location>
        <begin position="28"/>
        <end position="193"/>
    </location>
</feature>
<sequence>MAQFNVGSLLRKRAPAPAEERSDSPTHKKILFVCTGNIARSASAQYLANQLSSPESAWRFDSAGTGAVVGAGVAPHIDRELAARGVQFQNHRAKQVTGALLAESTLVLVMEKEHLNWLVREWPQYRSKIHLLKQMARVKAHTGRRTDPVSFMYRLDESPLKEDGIADPYQRGPQAARVAVEEVEGALTKIIPWLGT</sequence>
<dbReference type="AlphaFoldDB" id="A0A1Y1RLY0"/>
<gene>
    <name evidence="2" type="ORF">A7979_06815</name>
</gene>
<dbReference type="InterPro" id="IPR050438">
    <property type="entry name" value="LMW_PTPase"/>
</dbReference>
<keyword evidence="3" id="KW-1185">Reference proteome</keyword>
<dbReference type="PANTHER" id="PTHR11717">
    <property type="entry name" value="LOW MOLECULAR WEIGHT PROTEIN TYROSINE PHOSPHATASE"/>
    <property type="match status" value="1"/>
</dbReference>
<dbReference type="RefSeq" id="WP_083093303.1">
    <property type="nucleotide sequence ID" value="NZ_LXWF01000043.1"/>
</dbReference>
<dbReference type="OrthoDB" id="9784339at2"/>
<comment type="caution">
    <text evidence="2">The sequence shown here is derived from an EMBL/GenBank/DDBJ whole genome shotgun (WGS) entry which is preliminary data.</text>
</comment>
<dbReference type="Pfam" id="PF01451">
    <property type="entry name" value="LMWPc"/>
    <property type="match status" value="1"/>
</dbReference>
<dbReference type="Proteomes" id="UP000192359">
    <property type="component" value="Unassembled WGS sequence"/>
</dbReference>
<organism evidence="2 3">
    <name type="scientific">Rothia nasimurium</name>
    <dbReference type="NCBI Taxonomy" id="85336"/>
    <lineage>
        <taxon>Bacteria</taxon>
        <taxon>Bacillati</taxon>
        <taxon>Actinomycetota</taxon>
        <taxon>Actinomycetes</taxon>
        <taxon>Micrococcales</taxon>
        <taxon>Micrococcaceae</taxon>
        <taxon>Rothia</taxon>
    </lineage>
</organism>
<accession>A0A1Y1RLY0</accession>
<evidence type="ECO:0000313" key="2">
    <source>
        <dbReference type="EMBL" id="ORC15444.1"/>
    </source>
</evidence>
<evidence type="ECO:0000259" key="1">
    <source>
        <dbReference type="SMART" id="SM00226"/>
    </source>
</evidence>
<dbReference type="Gene3D" id="3.40.50.2300">
    <property type="match status" value="1"/>
</dbReference>
<dbReference type="SUPFAM" id="SSF52788">
    <property type="entry name" value="Phosphotyrosine protein phosphatases I"/>
    <property type="match status" value="1"/>
</dbReference>
<name>A0A1Y1RLY0_9MICC</name>
<dbReference type="GO" id="GO:0004725">
    <property type="term" value="F:protein tyrosine phosphatase activity"/>
    <property type="evidence" value="ECO:0007669"/>
    <property type="project" value="TreeGrafter"/>
</dbReference>
<evidence type="ECO:0000313" key="3">
    <source>
        <dbReference type="Proteomes" id="UP000192359"/>
    </source>
</evidence>
<dbReference type="EMBL" id="LXWF01000043">
    <property type="protein sequence ID" value="ORC15444.1"/>
    <property type="molecule type" value="Genomic_DNA"/>
</dbReference>
<proteinExistence type="predicted"/>